<evidence type="ECO:0000256" key="6">
    <source>
        <dbReference type="SAM" id="SignalP"/>
    </source>
</evidence>
<dbReference type="AlphaFoldDB" id="A0A1I0WRJ5"/>
<dbReference type="PANTHER" id="PTHR30532">
    <property type="entry name" value="IRON III DICITRATE-BINDING PERIPLASMIC PROTEIN"/>
    <property type="match status" value="1"/>
</dbReference>
<evidence type="ECO:0000256" key="2">
    <source>
        <dbReference type="ARBA" id="ARBA00008814"/>
    </source>
</evidence>
<keyword evidence="4" id="KW-0406">Ion transport</keyword>
<evidence type="ECO:0000259" key="7">
    <source>
        <dbReference type="PROSITE" id="PS50983"/>
    </source>
</evidence>
<evidence type="ECO:0000313" key="8">
    <source>
        <dbReference type="EMBL" id="SFA91379.1"/>
    </source>
</evidence>
<dbReference type="PROSITE" id="PS50983">
    <property type="entry name" value="FE_B12_PBP"/>
    <property type="match status" value="1"/>
</dbReference>
<evidence type="ECO:0000256" key="4">
    <source>
        <dbReference type="ARBA" id="ARBA00022496"/>
    </source>
</evidence>
<keyword evidence="5 6" id="KW-0732">Signal</keyword>
<organism evidence="8 9">
    <name type="scientific">Poseidonocella pacifica</name>
    <dbReference type="NCBI Taxonomy" id="871651"/>
    <lineage>
        <taxon>Bacteria</taxon>
        <taxon>Pseudomonadati</taxon>
        <taxon>Pseudomonadota</taxon>
        <taxon>Alphaproteobacteria</taxon>
        <taxon>Rhodobacterales</taxon>
        <taxon>Roseobacteraceae</taxon>
        <taxon>Poseidonocella</taxon>
    </lineage>
</organism>
<dbReference type="SUPFAM" id="SSF53807">
    <property type="entry name" value="Helical backbone' metal receptor"/>
    <property type="match status" value="1"/>
</dbReference>
<sequence length="302" mass="31343">MTSRFVAALLLALAPAVSAVAETLTLETATGPREIEAGPERVVVFDPAAIDTLEALGVPIVGVPSPIYLDYLADVAEEAEVVGTMFEPDYETLAALQPDLIVAGSRSSAQVDALSRVAPTIDMTLWGEDLLGEARARTETYAAIFSREAEADALLADFEAKIEDAKSAVAGKGNALILLTNSGKISAYGIESRFGWIHTALDLPQAVENVSDETHGEAISFEFIAQANPDWLIVVDRGAAIGASGDSAAATLDNPLVAGTTAAQKGQIIYLDAGPIYIAGGGMQSMAGTLDEIITAFSGTDS</sequence>
<evidence type="ECO:0000256" key="5">
    <source>
        <dbReference type="ARBA" id="ARBA00022729"/>
    </source>
</evidence>
<protein>
    <submittedName>
        <fullName evidence="8">Iron complex transport system substrate-binding protein</fullName>
    </submittedName>
</protein>
<gene>
    <name evidence="8" type="ORF">SAMN05421688_1707</name>
</gene>
<proteinExistence type="inferred from homology"/>
<dbReference type="Gene3D" id="3.40.50.1980">
    <property type="entry name" value="Nitrogenase molybdenum iron protein domain"/>
    <property type="match status" value="2"/>
</dbReference>
<dbReference type="InterPro" id="IPR033870">
    <property type="entry name" value="FatB"/>
</dbReference>
<accession>A0A1I0WRJ5</accession>
<keyword evidence="4" id="KW-0408">Iron</keyword>
<dbReference type="EMBL" id="FOJU01000002">
    <property type="protein sequence ID" value="SFA91379.1"/>
    <property type="molecule type" value="Genomic_DNA"/>
</dbReference>
<comment type="subcellular location">
    <subcellularLocation>
        <location evidence="1">Cell envelope</location>
    </subcellularLocation>
</comment>
<dbReference type="InterPro" id="IPR051313">
    <property type="entry name" value="Bact_iron-sidero_bind"/>
</dbReference>
<dbReference type="OrthoDB" id="63946at2"/>
<dbReference type="GO" id="GO:0030288">
    <property type="term" value="C:outer membrane-bounded periplasmic space"/>
    <property type="evidence" value="ECO:0007669"/>
    <property type="project" value="TreeGrafter"/>
</dbReference>
<keyword evidence="9" id="KW-1185">Reference proteome</keyword>
<dbReference type="PANTHER" id="PTHR30532:SF28">
    <property type="entry name" value="PETROBACTIN-BINDING PROTEIN YCLQ"/>
    <property type="match status" value="1"/>
</dbReference>
<dbReference type="Pfam" id="PF01497">
    <property type="entry name" value="Peripla_BP_2"/>
    <property type="match status" value="1"/>
</dbReference>
<feature type="domain" description="Fe/B12 periplasmic-binding" evidence="7">
    <location>
        <begin position="41"/>
        <end position="301"/>
    </location>
</feature>
<comment type="similarity">
    <text evidence="2">Belongs to the bacterial solute-binding protein 8 family.</text>
</comment>
<dbReference type="RefSeq" id="WP_092063070.1">
    <property type="nucleotide sequence ID" value="NZ_FOJU01000002.1"/>
</dbReference>
<keyword evidence="4" id="KW-0410">Iron transport</keyword>
<reference evidence="8 9" key="1">
    <citation type="submission" date="2016-10" db="EMBL/GenBank/DDBJ databases">
        <authorList>
            <person name="de Groot N.N."/>
        </authorList>
    </citation>
    <scope>NUCLEOTIDE SEQUENCE [LARGE SCALE GENOMIC DNA]</scope>
    <source>
        <strain evidence="8 9">DSM 29316</strain>
    </source>
</reference>
<evidence type="ECO:0000256" key="3">
    <source>
        <dbReference type="ARBA" id="ARBA00022448"/>
    </source>
</evidence>
<evidence type="ECO:0000313" key="9">
    <source>
        <dbReference type="Proteomes" id="UP000198796"/>
    </source>
</evidence>
<feature type="chain" id="PRO_5011669633" evidence="6">
    <location>
        <begin position="22"/>
        <end position="302"/>
    </location>
</feature>
<dbReference type="GO" id="GO:1901678">
    <property type="term" value="P:iron coordination entity transport"/>
    <property type="evidence" value="ECO:0007669"/>
    <property type="project" value="UniProtKB-ARBA"/>
</dbReference>
<dbReference type="STRING" id="871651.SAMN05421688_1707"/>
<name>A0A1I0WRJ5_9RHOB</name>
<keyword evidence="3" id="KW-0813">Transport</keyword>
<dbReference type="InterPro" id="IPR002491">
    <property type="entry name" value="ABC_transptr_periplasmic_BD"/>
</dbReference>
<dbReference type="CDD" id="cd01140">
    <property type="entry name" value="FatB"/>
    <property type="match status" value="1"/>
</dbReference>
<feature type="signal peptide" evidence="6">
    <location>
        <begin position="1"/>
        <end position="21"/>
    </location>
</feature>
<dbReference type="Proteomes" id="UP000198796">
    <property type="component" value="Unassembled WGS sequence"/>
</dbReference>
<evidence type="ECO:0000256" key="1">
    <source>
        <dbReference type="ARBA" id="ARBA00004196"/>
    </source>
</evidence>